<name>A0AAE1FRY9_PETCI</name>
<comment type="caution">
    <text evidence="2">The sequence shown here is derived from an EMBL/GenBank/DDBJ whole genome shotgun (WGS) entry which is preliminary data.</text>
</comment>
<dbReference type="EMBL" id="JAWQEG010001523">
    <property type="protein sequence ID" value="KAK3878779.1"/>
    <property type="molecule type" value="Genomic_DNA"/>
</dbReference>
<proteinExistence type="predicted"/>
<organism evidence="2 3">
    <name type="scientific">Petrolisthes cinctipes</name>
    <name type="common">Flat porcelain crab</name>
    <dbReference type="NCBI Taxonomy" id="88211"/>
    <lineage>
        <taxon>Eukaryota</taxon>
        <taxon>Metazoa</taxon>
        <taxon>Ecdysozoa</taxon>
        <taxon>Arthropoda</taxon>
        <taxon>Crustacea</taxon>
        <taxon>Multicrustacea</taxon>
        <taxon>Malacostraca</taxon>
        <taxon>Eumalacostraca</taxon>
        <taxon>Eucarida</taxon>
        <taxon>Decapoda</taxon>
        <taxon>Pleocyemata</taxon>
        <taxon>Anomura</taxon>
        <taxon>Galatheoidea</taxon>
        <taxon>Porcellanidae</taxon>
        <taxon>Petrolisthes</taxon>
    </lineage>
</organism>
<keyword evidence="3" id="KW-1185">Reference proteome</keyword>
<dbReference type="Proteomes" id="UP001286313">
    <property type="component" value="Unassembled WGS sequence"/>
</dbReference>
<evidence type="ECO:0000313" key="3">
    <source>
        <dbReference type="Proteomes" id="UP001286313"/>
    </source>
</evidence>
<accession>A0AAE1FRY9</accession>
<feature type="region of interest" description="Disordered" evidence="1">
    <location>
        <begin position="1"/>
        <end position="22"/>
    </location>
</feature>
<dbReference type="AlphaFoldDB" id="A0AAE1FRY9"/>
<evidence type="ECO:0000256" key="1">
    <source>
        <dbReference type="SAM" id="MobiDB-lite"/>
    </source>
</evidence>
<protein>
    <submittedName>
        <fullName evidence="2">Uncharacterized protein</fullName>
    </submittedName>
</protein>
<evidence type="ECO:0000313" key="2">
    <source>
        <dbReference type="EMBL" id="KAK3878779.1"/>
    </source>
</evidence>
<sequence>MERKKNASATGAGEGDSEPTRMGLEEVRYLAAPHCVTTESLDRPLRRSTNHRDGFYRLANNTARMIIMKARGVESGTVIQSAPQIQLRPGNRDPS</sequence>
<gene>
    <name evidence="2" type="ORF">Pcinc_016590</name>
</gene>
<reference evidence="2" key="1">
    <citation type="submission" date="2023-10" db="EMBL/GenBank/DDBJ databases">
        <title>Genome assemblies of two species of porcelain crab, Petrolisthes cinctipes and Petrolisthes manimaculis (Anomura: Porcellanidae).</title>
        <authorList>
            <person name="Angst P."/>
        </authorList>
    </citation>
    <scope>NUCLEOTIDE SEQUENCE</scope>
    <source>
        <strain evidence="2">PB745_01</strain>
        <tissue evidence="2">Gill</tissue>
    </source>
</reference>